<evidence type="ECO:0000313" key="2">
    <source>
        <dbReference type="Proteomes" id="UP000234275"/>
    </source>
</evidence>
<dbReference type="OrthoDB" id="4062651at2759"/>
<evidence type="ECO:0000313" key="1">
    <source>
        <dbReference type="EMBL" id="PLB47591.1"/>
    </source>
</evidence>
<dbReference type="GeneID" id="36558582"/>
<proteinExistence type="predicted"/>
<name>A0A2I2G401_9EURO</name>
<accession>A0A2I2G401</accession>
<protein>
    <recommendedName>
        <fullName evidence="3">Protein kinase domain-containing protein</fullName>
    </recommendedName>
</protein>
<comment type="caution">
    <text evidence="1">The sequence shown here is derived from an EMBL/GenBank/DDBJ whole genome shotgun (WGS) entry which is preliminary data.</text>
</comment>
<sequence length="352" mass="39552">MLGPDVASSKPTCRLELKSYSENQDYLAEGKTEPHSRSQTLIYHVEDNIWWVKVTLLGTISGLGNLEKQPASKRERREVFQSFIKRIHYKSLPLFADTVTEIILGECAETTDLQVEFILDETTKSAKKTGPPLRCRFPSFQKINNDELTGVTEIKDGVFWVNNNGMRYVPKIVNRPFYQPRDTEVIRREQENLKEFTGVPNIVQATGVAVSTNPYKTSRGSDGPLFITGILLEAYAGGSLQQVLNEHRLAEYPWKQWAGNAVLIDISGIGGITHEWCAPEIRNEISPFDLPFEQRWLNDVWAYGKLLSAIASQAGDGSYAKALSQVADCLMSDFETRMSLLSAISRLEEAVD</sequence>
<dbReference type="InterPro" id="IPR011009">
    <property type="entry name" value="Kinase-like_dom_sf"/>
</dbReference>
<dbReference type="VEuPathDB" id="FungiDB:P170DRAFT_447531"/>
<gene>
    <name evidence="1" type="ORF">P170DRAFT_447531</name>
</gene>
<evidence type="ECO:0008006" key="3">
    <source>
        <dbReference type="Google" id="ProtNLM"/>
    </source>
</evidence>
<reference evidence="1 2" key="1">
    <citation type="submission" date="2016-12" db="EMBL/GenBank/DDBJ databases">
        <title>The genomes of Aspergillus section Nigri reveals drivers in fungal speciation.</title>
        <authorList>
            <consortium name="DOE Joint Genome Institute"/>
            <person name="Vesth T.C."/>
            <person name="Nybo J."/>
            <person name="Theobald S."/>
            <person name="Brandl J."/>
            <person name="Frisvad J.C."/>
            <person name="Nielsen K.F."/>
            <person name="Lyhne E.K."/>
            <person name="Kogle M.E."/>
            <person name="Kuo A."/>
            <person name="Riley R."/>
            <person name="Clum A."/>
            <person name="Nolan M."/>
            <person name="Lipzen A."/>
            <person name="Salamov A."/>
            <person name="Henrissat B."/>
            <person name="Wiebenga A."/>
            <person name="De Vries R.P."/>
            <person name="Grigoriev I.V."/>
            <person name="Mortensen U.H."/>
            <person name="Andersen M.R."/>
            <person name="Baker S.E."/>
        </authorList>
    </citation>
    <scope>NUCLEOTIDE SEQUENCE [LARGE SCALE GENOMIC DNA]</scope>
    <source>
        <strain evidence="1 2">IBT 23096</strain>
    </source>
</reference>
<dbReference type="SUPFAM" id="SSF56112">
    <property type="entry name" value="Protein kinase-like (PK-like)"/>
    <property type="match status" value="1"/>
</dbReference>
<dbReference type="RefSeq" id="XP_024702893.1">
    <property type="nucleotide sequence ID" value="XM_024850883.1"/>
</dbReference>
<dbReference type="STRING" id="1392250.A0A2I2G401"/>
<organism evidence="1 2">
    <name type="scientific">Aspergillus steynii IBT 23096</name>
    <dbReference type="NCBI Taxonomy" id="1392250"/>
    <lineage>
        <taxon>Eukaryota</taxon>
        <taxon>Fungi</taxon>
        <taxon>Dikarya</taxon>
        <taxon>Ascomycota</taxon>
        <taxon>Pezizomycotina</taxon>
        <taxon>Eurotiomycetes</taxon>
        <taxon>Eurotiomycetidae</taxon>
        <taxon>Eurotiales</taxon>
        <taxon>Aspergillaceae</taxon>
        <taxon>Aspergillus</taxon>
        <taxon>Aspergillus subgen. Circumdati</taxon>
    </lineage>
</organism>
<keyword evidence="2" id="KW-1185">Reference proteome</keyword>
<dbReference type="Proteomes" id="UP000234275">
    <property type="component" value="Unassembled WGS sequence"/>
</dbReference>
<dbReference type="EMBL" id="MSFO01000005">
    <property type="protein sequence ID" value="PLB47591.1"/>
    <property type="molecule type" value="Genomic_DNA"/>
</dbReference>
<dbReference type="AlphaFoldDB" id="A0A2I2G401"/>